<dbReference type="Pfam" id="PF03473">
    <property type="entry name" value="MOSC"/>
    <property type="match status" value="1"/>
</dbReference>
<proteinExistence type="predicted"/>
<dbReference type="PANTHER" id="PTHR14237">
    <property type="entry name" value="MOLYBDOPTERIN COFACTOR SULFURASE MOSC"/>
    <property type="match status" value="1"/>
</dbReference>
<dbReference type="Proteomes" id="UP000245884">
    <property type="component" value="Unassembled WGS sequence"/>
</dbReference>
<dbReference type="Pfam" id="PF03476">
    <property type="entry name" value="MOSC_N"/>
    <property type="match status" value="1"/>
</dbReference>
<keyword evidence="3" id="KW-1185">Reference proteome</keyword>
<dbReference type="GO" id="GO:0030170">
    <property type="term" value="F:pyridoxal phosphate binding"/>
    <property type="evidence" value="ECO:0007669"/>
    <property type="project" value="InterPro"/>
</dbReference>
<dbReference type="OrthoDB" id="17255at2759"/>
<dbReference type="PANTHER" id="PTHR14237:SF19">
    <property type="entry name" value="MITOCHONDRIAL AMIDOXIME REDUCING COMPONENT 1"/>
    <property type="match status" value="1"/>
</dbReference>
<protein>
    <recommendedName>
        <fullName evidence="1">MOSC domain-containing protein</fullName>
    </recommendedName>
</protein>
<reference evidence="2 3" key="1">
    <citation type="journal article" date="2018" name="Mol. Biol. Evol.">
        <title>Broad Genomic Sampling Reveals a Smut Pathogenic Ancestry of the Fungal Clade Ustilaginomycotina.</title>
        <authorList>
            <person name="Kijpornyongpan T."/>
            <person name="Mondo S.J."/>
            <person name="Barry K."/>
            <person name="Sandor L."/>
            <person name="Lee J."/>
            <person name="Lipzen A."/>
            <person name="Pangilinan J."/>
            <person name="LaButti K."/>
            <person name="Hainaut M."/>
            <person name="Henrissat B."/>
            <person name="Grigoriev I.V."/>
            <person name="Spatafora J.W."/>
            <person name="Aime M.C."/>
        </authorList>
    </citation>
    <scope>NUCLEOTIDE SEQUENCE [LARGE SCALE GENOMIC DNA]</scope>
    <source>
        <strain evidence="2 3">MCA 5214</strain>
    </source>
</reference>
<dbReference type="InterPro" id="IPR005302">
    <property type="entry name" value="MoCF_Sase_C"/>
</dbReference>
<evidence type="ECO:0000259" key="1">
    <source>
        <dbReference type="PROSITE" id="PS51340"/>
    </source>
</evidence>
<accession>A0A316UI02</accession>
<feature type="domain" description="MOSC" evidence="1">
    <location>
        <begin position="141"/>
        <end position="406"/>
    </location>
</feature>
<dbReference type="GO" id="GO:0030151">
    <property type="term" value="F:molybdenum ion binding"/>
    <property type="evidence" value="ECO:0007669"/>
    <property type="project" value="InterPro"/>
</dbReference>
<dbReference type="GO" id="GO:0003824">
    <property type="term" value="F:catalytic activity"/>
    <property type="evidence" value="ECO:0007669"/>
    <property type="project" value="InterPro"/>
</dbReference>
<evidence type="ECO:0000313" key="2">
    <source>
        <dbReference type="EMBL" id="PWN24926.1"/>
    </source>
</evidence>
<dbReference type="InterPro" id="IPR005303">
    <property type="entry name" value="MOCOS_middle"/>
</dbReference>
<dbReference type="RefSeq" id="XP_025359538.1">
    <property type="nucleotide sequence ID" value="XM_025507879.1"/>
</dbReference>
<organism evidence="2 3">
    <name type="scientific">Jaminaea rosea</name>
    <dbReference type="NCBI Taxonomy" id="1569628"/>
    <lineage>
        <taxon>Eukaryota</taxon>
        <taxon>Fungi</taxon>
        <taxon>Dikarya</taxon>
        <taxon>Basidiomycota</taxon>
        <taxon>Ustilaginomycotina</taxon>
        <taxon>Exobasidiomycetes</taxon>
        <taxon>Microstromatales</taxon>
        <taxon>Microstromatales incertae sedis</taxon>
        <taxon>Jaminaea</taxon>
    </lineage>
</organism>
<dbReference type="EMBL" id="KZ819678">
    <property type="protein sequence ID" value="PWN24926.1"/>
    <property type="molecule type" value="Genomic_DNA"/>
</dbReference>
<dbReference type="GeneID" id="37029702"/>
<dbReference type="PROSITE" id="PS51340">
    <property type="entry name" value="MOSC"/>
    <property type="match status" value="1"/>
</dbReference>
<dbReference type="STRING" id="1569628.A0A316UI02"/>
<dbReference type="SUPFAM" id="SSF141673">
    <property type="entry name" value="MOSC N-terminal domain-like"/>
    <property type="match status" value="1"/>
</dbReference>
<sequence>MLRVRALIFKPATATFNAPALSKDIRVKSLYIHPIKSCKGTSVQEATYTHDGLCEDRTWLIIDAETKQFQTARQLSRMLLIHPHIDFARGVLRIDVPLTEKGKGTISVETPLEPTEEQLSKMELVEGIKIWISEVDGYAVSKEADEALSEFFGRSVRLVRKGPTKRASGPDDRRNDPTLNFQDFYPILVANQASIEHVRETLMRSIWPSLSSKADTTKAVDSATSEARKEAGAGPVVTAPVGQAGLPSWGVPAIKAPNGVDLEYWSPEHIETLPIIRFRPNILLESPDLLPWEEDGFTELEIFDTASSSANTPPYGASAIGAGRFGITCMARCGRCLVTTIDPETGVKDKPSSSLPYKVLQGFRRVEPQSLKTGKPCFGMLSAIKDDQRGERLGQTIRVGDTVRVVGAMDPRGRAATQK</sequence>
<name>A0A316UI02_9BASI</name>
<dbReference type="AlphaFoldDB" id="A0A316UI02"/>
<evidence type="ECO:0000313" key="3">
    <source>
        <dbReference type="Proteomes" id="UP000245884"/>
    </source>
</evidence>
<gene>
    <name evidence="2" type="ORF">BDZ90DRAFT_256150</name>
</gene>